<evidence type="ECO:0000256" key="1">
    <source>
        <dbReference type="SAM" id="MobiDB-lite"/>
    </source>
</evidence>
<proteinExistence type="predicted"/>
<dbReference type="EMBL" id="MU001674">
    <property type="protein sequence ID" value="KAF2459726.1"/>
    <property type="molecule type" value="Genomic_DNA"/>
</dbReference>
<dbReference type="OrthoDB" id="5402392at2759"/>
<name>A0A6A6P6V8_9PEZI</name>
<evidence type="ECO:0000313" key="2">
    <source>
        <dbReference type="EMBL" id="KAF2459726.1"/>
    </source>
</evidence>
<dbReference type="Proteomes" id="UP000799766">
    <property type="component" value="Unassembled WGS sequence"/>
</dbReference>
<gene>
    <name evidence="2" type="ORF">BDY21DRAFT_336321</name>
</gene>
<protein>
    <submittedName>
        <fullName evidence="2">Uncharacterized protein</fullName>
    </submittedName>
</protein>
<reference evidence="2" key="1">
    <citation type="journal article" date="2020" name="Stud. Mycol.">
        <title>101 Dothideomycetes genomes: a test case for predicting lifestyles and emergence of pathogens.</title>
        <authorList>
            <person name="Haridas S."/>
            <person name="Albert R."/>
            <person name="Binder M."/>
            <person name="Bloem J."/>
            <person name="Labutti K."/>
            <person name="Salamov A."/>
            <person name="Andreopoulos B."/>
            <person name="Baker S."/>
            <person name="Barry K."/>
            <person name="Bills G."/>
            <person name="Bluhm B."/>
            <person name="Cannon C."/>
            <person name="Castanera R."/>
            <person name="Culley D."/>
            <person name="Daum C."/>
            <person name="Ezra D."/>
            <person name="Gonzalez J."/>
            <person name="Henrissat B."/>
            <person name="Kuo A."/>
            <person name="Liang C."/>
            <person name="Lipzen A."/>
            <person name="Lutzoni F."/>
            <person name="Magnuson J."/>
            <person name="Mondo S."/>
            <person name="Nolan M."/>
            <person name="Ohm R."/>
            <person name="Pangilinan J."/>
            <person name="Park H.-J."/>
            <person name="Ramirez L."/>
            <person name="Alfaro M."/>
            <person name="Sun H."/>
            <person name="Tritt A."/>
            <person name="Yoshinaga Y."/>
            <person name="Zwiers L.-H."/>
            <person name="Turgeon B."/>
            <person name="Goodwin S."/>
            <person name="Spatafora J."/>
            <person name="Crous P."/>
            <person name="Grigoriev I."/>
        </authorList>
    </citation>
    <scope>NUCLEOTIDE SEQUENCE</scope>
    <source>
        <strain evidence="2">ATCC 16933</strain>
    </source>
</reference>
<organism evidence="2 3">
    <name type="scientific">Lineolata rhizophorae</name>
    <dbReference type="NCBI Taxonomy" id="578093"/>
    <lineage>
        <taxon>Eukaryota</taxon>
        <taxon>Fungi</taxon>
        <taxon>Dikarya</taxon>
        <taxon>Ascomycota</taxon>
        <taxon>Pezizomycotina</taxon>
        <taxon>Dothideomycetes</taxon>
        <taxon>Dothideomycetes incertae sedis</taxon>
        <taxon>Lineolatales</taxon>
        <taxon>Lineolataceae</taxon>
        <taxon>Lineolata</taxon>
    </lineage>
</organism>
<feature type="region of interest" description="Disordered" evidence="1">
    <location>
        <begin position="1"/>
        <end position="20"/>
    </location>
</feature>
<dbReference type="AlphaFoldDB" id="A0A6A6P6V8"/>
<feature type="region of interest" description="Disordered" evidence="1">
    <location>
        <begin position="107"/>
        <end position="136"/>
    </location>
</feature>
<keyword evidence="3" id="KW-1185">Reference proteome</keyword>
<evidence type="ECO:0000313" key="3">
    <source>
        <dbReference type="Proteomes" id="UP000799766"/>
    </source>
</evidence>
<feature type="compositionally biased region" description="Low complexity" evidence="1">
    <location>
        <begin position="124"/>
        <end position="136"/>
    </location>
</feature>
<sequence length="250" mass="26874">MDVANALRAETEEQTRLAGTRPSLGAQVHALRCARDELISWIEGELAKISEGESEASLADVLSSPRKAPEPASNGGQALTVDEIHRLYDRYVASRQALVATIDAVRQDAPGSSSPTKETAPPLSASARGGSSAISGRTTDILPFIPTLVQVSKEEKSMMQQTKYLRRQLAGRSDETLRNIRRLADESHLVPPGSSSMASWAVTAHESSNSTEEFVLERIQEGEAQIAQAKETLSEIQAQRGALGQLEGSL</sequence>
<accession>A0A6A6P6V8</accession>